<dbReference type="EMBL" id="FUYM01000003">
    <property type="protein sequence ID" value="SKB46527.1"/>
    <property type="molecule type" value="Genomic_DNA"/>
</dbReference>
<dbReference type="InterPro" id="IPR008979">
    <property type="entry name" value="Galactose-bd-like_sf"/>
</dbReference>
<feature type="signal peptide" evidence="2">
    <location>
        <begin position="1"/>
        <end position="33"/>
    </location>
</feature>
<dbReference type="NCBIfam" id="TIGR00976">
    <property type="entry name" value="CocE_NonD"/>
    <property type="match status" value="1"/>
</dbReference>
<feature type="chain" id="PRO_5010580563" description="Xaa-Pro dipeptidyl-peptidase C-terminal domain-containing protein" evidence="2">
    <location>
        <begin position="34"/>
        <end position="704"/>
    </location>
</feature>
<dbReference type="SUPFAM" id="SSF49785">
    <property type="entry name" value="Galactose-binding domain-like"/>
    <property type="match status" value="1"/>
</dbReference>
<dbReference type="Gene3D" id="1.10.3020.10">
    <property type="entry name" value="alpha-amino acid ester hydrolase ( Helical cap domain)"/>
    <property type="match status" value="1"/>
</dbReference>
<proteinExistence type="predicted"/>
<sequence>MTAENCNQPMRRALLQAASAVTLGSLLPWTAEAAWPLPEKRPVEMTENIWVTVRDGTRLACRLWVPKGADKAPVGVVLEALPYSKRDGTRGRDNAWADQFCPYGFAYARLDLSGSGESDGLLHDEYLAQEQQDIVDAIAFLARQPWCNGSVGMRGISWGGFNSLQVAALNPPALKAIVTACSTDNRYMDDAHYIGGVLGLTCLHWGTMFRNVLVDAPDPRIVGDRWRDMWMDRLRNLPAVHAEWIRHATYDAYWKHGSVEQDYGAIKCAVYAVGGQVDAYSAAIPRLLEGLSAPRKGLIGSWGHQFPDGGNPGPGLDWVVEEVRWWAHWLHGVDTGIMREPMLRAYINERTPSEVWPADTPGHWVAEAQWPSPAIRNRVWHLNEAGLAAQPGAEAQRTIAPHQTLGTAKREWLPFNMALDLPGEQSHDDGLALVFDSAPLAEDVEMLGIAKARLRIAADRPVAKVVVRVNELLPDGKSWSVTYGVLNLTHRESHSDPSLLEPGKAYDVTVPFAYGAHRFKKGSRIRVAISEALWPMLAPSPEPVTLAVTTGASRLELPVRPYRAGESVGDLPALLRDRQQSAKIGFMSVEGETIRQTGPDADGKVTVIRNDPASRFTIDDIATDRTGQTRMELSIVDGDPTSSVWRVTAGWGSTRADWDFRTLATTELRMTSREFIVTETMQAFERDKVVFEKTEENRIERRFS</sequence>
<evidence type="ECO:0000256" key="1">
    <source>
        <dbReference type="ARBA" id="ARBA00022801"/>
    </source>
</evidence>
<organism evidence="4 5">
    <name type="scientific">Rhizorhabdus histidinilytica</name>
    <dbReference type="NCBI Taxonomy" id="439228"/>
    <lineage>
        <taxon>Bacteria</taxon>
        <taxon>Pseudomonadati</taxon>
        <taxon>Pseudomonadota</taxon>
        <taxon>Alphaproteobacteria</taxon>
        <taxon>Sphingomonadales</taxon>
        <taxon>Sphingomonadaceae</taxon>
        <taxon>Rhizorhabdus</taxon>
    </lineage>
</organism>
<keyword evidence="1" id="KW-0378">Hydrolase</keyword>
<dbReference type="GO" id="GO:0008239">
    <property type="term" value="F:dipeptidyl-peptidase activity"/>
    <property type="evidence" value="ECO:0007669"/>
    <property type="project" value="InterPro"/>
</dbReference>
<feature type="domain" description="Xaa-Pro dipeptidyl-peptidase C-terminal" evidence="3">
    <location>
        <begin position="323"/>
        <end position="576"/>
    </location>
</feature>
<dbReference type="InterPro" id="IPR000383">
    <property type="entry name" value="Xaa-Pro-like_dom"/>
</dbReference>
<dbReference type="InterPro" id="IPR006311">
    <property type="entry name" value="TAT_signal"/>
</dbReference>
<keyword evidence="5" id="KW-1185">Reference proteome</keyword>
<dbReference type="Pfam" id="PF02129">
    <property type="entry name" value="Peptidase_S15"/>
    <property type="match status" value="1"/>
</dbReference>
<gene>
    <name evidence="4" type="ORF">SAMN06295920_10319</name>
</gene>
<dbReference type="SMART" id="SM00939">
    <property type="entry name" value="PepX_C"/>
    <property type="match status" value="1"/>
</dbReference>
<reference evidence="5" key="1">
    <citation type="submission" date="2017-02" db="EMBL/GenBank/DDBJ databases">
        <authorList>
            <person name="Varghese N."/>
            <person name="Submissions S."/>
        </authorList>
    </citation>
    <scope>NUCLEOTIDE SEQUENCE [LARGE SCALE GENOMIC DNA]</scope>
    <source>
        <strain evidence="5">UM2</strain>
    </source>
</reference>
<protein>
    <recommendedName>
        <fullName evidence="3">Xaa-Pro dipeptidyl-peptidase C-terminal domain-containing protein</fullName>
    </recommendedName>
</protein>
<dbReference type="PANTHER" id="PTHR43056">
    <property type="entry name" value="PEPTIDASE S9 PROLYL OLIGOPEPTIDASE"/>
    <property type="match status" value="1"/>
</dbReference>
<dbReference type="OrthoDB" id="9806163at2"/>
<dbReference type="InterPro" id="IPR029058">
    <property type="entry name" value="AB_hydrolase_fold"/>
</dbReference>
<dbReference type="InterPro" id="IPR005674">
    <property type="entry name" value="CocE/Ser_esterase"/>
</dbReference>
<dbReference type="Gene3D" id="3.40.50.1820">
    <property type="entry name" value="alpha/beta hydrolase"/>
    <property type="match status" value="1"/>
</dbReference>
<keyword evidence="2" id="KW-0732">Signal</keyword>
<dbReference type="InterPro" id="IPR050585">
    <property type="entry name" value="Xaa-Pro_dipeptidyl-ppase/CocE"/>
</dbReference>
<dbReference type="Proteomes" id="UP000189818">
    <property type="component" value="Unassembled WGS sequence"/>
</dbReference>
<evidence type="ECO:0000259" key="3">
    <source>
        <dbReference type="SMART" id="SM00939"/>
    </source>
</evidence>
<accession>A0A1T5BHG8</accession>
<dbReference type="RefSeq" id="WP_079647364.1">
    <property type="nucleotide sequence ID" value="NZ_FUYM01000003.1"/>
</dbReference>
<evidence type="ECO:0000313" key="4">
    <source>
        <dbReference type="EMBL" id="SKB46527.1"/>
    </source>
</evidence>
<dbReference type="InterPro" id="IPR013736">
    <property type="entry name" value="Xaa-Pro_dipept_C"/>
</dbReference>
<dbReference type="SUPFAM" id="SSF53474">
    <property type="entry name" value="alpha/beta-Hydrolases"/>
    <property type="match status" value="1"/>
</dbReference>
<dbReference type="PANTHER" id="PTHR43056:SF10">
    <property type="entry name" value="COCE_NOND FAMILY, PUTATIVE (AFU_ORTHOLOGUE AFUA_7G00600)-RELATED"/>
    <property type="match status" value="1"/>
</dbReference>
<dbReference type="PROSITE" id="PS51318">
    <property type="entry name" value="TAT"/>
    <property type="match status" value="1"/>
</dbReference>
<dbReference type="Pfam" id="PF08530">
    <property type="entry name" value="PepX_C"/>
    <property type="match status" value="1"/>
</dbReference>
<evidence type="ECO:0000313" key="5">
    <source>
        <dbReference type="Proteomes" id="UP000189818"/>
    </source>
</evidence>
<dbReference type="AlphaFoldDB" id="A0A1T5BHG8"/>
<evidence type="ECO:0000256" key="2">
    <source>
        <dbReference type="SAM" id="SignalP"/>
    </source>
</evidence>
<name>A0A1T5BHG8_9SPHN</name>
<dbReference type="Gene3D" id="2.60.120.260">
    <property type="entry name" value="Galactose-binding domain-like"/>
    <property type="match status" value="1"/>
</dbReference>
<dbReference type="STRING" id="439228.SAMN06295920_10319"/>